<evidence type="ECO:0000313" key="2">
    <source>
        <dbReference type="EMBL" id="SHK45450.1"/>
    </source>
</evidence>
<evidence type="ECO:0000313" key="3">
    <source>
        <dbReference type="Proteomes" id="UP000184263"/>
    </source>
</evidence>
<dbReference type="EMBL" id="FRBC01000004">
    <property type="protein sequence ID" value="SHK45450.1"/>
    <property type="molecule type" value="Genomic_DNA"/>
</dbReference>
<sequence>MGQRMSNGEKYLTLLVILVLLLVSFCLIGIVCESDGDYALEPRPVMTAANGGSSDTEGPRIVGGFVPERYDGEEPRRDGLMFLSWNFINALFAIIIVFELVVFPLLFWLWFGKRQSVGEQMNKHV</sequence>
<keyword evidence="1" id="KW-0812">Transmembrane</keyword>
<name>A0A1M6SLC4_SELRU</name>
<proteinExistence type="predicted"/>
<organism evidence="2 3">
    <name type="scientific">Selenomonas ruminantium</name>
    <dbReference type="NCBI Taxonomy" id="971"/>
    <lineage>
        <taxon>Bacteria</taxon>
        <taxon>Bacillati</taxon>
        <taxon>Bacillota</taxon>
        <taxon>Negativicutes</taxon>
        <taxon>Selenomonadales</taxon>
        <taxon>Selenomonadaceae</taxon>
        <taxon>Selenomonas</taxon>
    </lineage>
</organism>
<keyword evidence="1" id="KW-0472">Membrane</keyword>
<dbReference type="RefSeq" id="WP_143188072.1">
    <property type="nucleotide sequence ID" value="NZ_FRBC01000004.1"/>
</dbReference>
<accession>A0A1M6SLC4</accession>
<dbReference type="OrthoDB" id="1667098at2"/>
<reference evidence="2 3" key="1">
    <citation type="submission" date="2016-11" db="EMBL/GenBank/DDBJ databases">
        <authorList>
            <person name="Jaros S."/>
            <person name="Januszkiewicz K."/>
            <person name="Wedrychowicz H."/>
        </authorList>
    </citation>
    <scope>NUCLEOTIDE SEQUENCE [LARGE SCALE GENOMIC DNA]</scope>
    <source>
        <strain evidence="2 3">HD4</strain>
    </source>
</reference>
<gene>
    <name evidence="2" type="ORF">SAMN05216582_104134</name>
</gene>
<feature type="transmembrane region" description="Helical" evidence="1">
    <location>
        <begin position="87"/>
        <end position="111"/>
    </location>
</feature>
<feature type="transmembrane region" description="Helical" evidence="1">
    <location>
        <begin position="12"/>
        <end position="31"/>
    </location>
</feature>
<keyword evidence="1" id="KW-1133">Transmembrane helix</keyword>
<protein>
    <submittedName>
        <fullName evidence="2">Uncharacterized protein</fullName>
    </submittedName>
</protein>
<evidence type="ECO:0000256" key="1">
    <source>
        <dbReference type="SAM" id="Phobius"/>
    </source>
</evidence>
<dbReference type="Proteomes" id="UP000184263">
    <property type="component" value="Unassembled WGS sequence"/>
</dbReference>
<dbReference type="AlphaFoldDB" id="A0A1M6SLC4"/>